<dbReference type="InterPro" id="IPR011043">
    <property type="entry name" value="Gal_Oxase/kelch_b-propeller"/>
</dbReference>
<feature type="compositionally biased region" description="Pro residues" evidence="2">
    <location>
        <begin position="1"/>
        <end position="24"/>
    </location>
</feature>
<feature type="region of interest" description="Disordered" evidence="2">
    <location>
        <begin position="1"/>
        <end position="27"/>
    </location>
</feature>
<sequence>MPPPVAPLPPPPPVAPTPPPPPPAAFAVVSTQPADGETAVSRSGKVAATFNTALDPATVTASSAQLLGPLGNALPGMAWTAGSEVSLAPALPALPGGTRFTMSFASSIRDKDGRLLNAPTTRSFTTAQQTWGAVSQVATMPYFTGGNAPAVAIDRAGNVTAAWRHQVNGLATGFVSRMNAQTGAWSAPVVFDTAEDVFSDVGGMQMYSDANVHTYLVWSTYRSGTLTRKMARFMPETAVWERLTPFAGAPAGTAAGARVFAVDGMGRLTVVVESATRSLFGTRFDPASATWSAPQEITKPGEASAMMNLQLVVDAAGNSTLAWADRGSVDPGMKVARFNVQTGTWSAPVKLDDNVTHRPFALAADTLGGATLAWIHGGMIMDVPYIAAARFDTVAGKWSEAVRVSADIDALGAASPSVVADAAGIATVVWTQSRGIYSARSSRQTSMWAPAARIGRAPPGSVSYALSADIAGNLMLLYPDEGQPMAIRFGATEAQWGAPAAIGKLEGAENVFANDVISVIDATGNLTAVWQAWVSVGGTPRYVVAANRYR</sequence>
<dbReference type="InterPro" id="IPR032812">
    <property type="entry name" value="SbsA_Ig"/>
</dbReference>
<keyword evidence="1" id="KW-0732">Signal</keyword>
<organism evidence="4 5">
    <name type="scientific">Massilia niabensis</name>
    <dbReference type="NCBI Taxonomy" id="544910"/>
    <lineage>
        <taxon>Bacteria</taxon>
        <taxon>Pseudomonadati</taxon>
        <taxon>Pseudomonadota</taxon>
        <taxon>Betaproteobacteria</taxon>
        <taxon>Burkholderiales</taxon>
        <taxon>Oxalobacteraceae</taxon>
        <taxon>Telluria group</taxon>
        <taxon>Massilia</taxon>
    </lineage>
</organism>
<dbReference type="Pfam" id="PF13205">
    <property type="entry name" value="Big_5"/>
    <property type="match status" value="1"/>
</dbReference>
<dbReference type="RefSeq" id="WP_379782082.1">
    <property type="nucleotide sequence ID" value="NZ_JBHSMU010000009.1"/>
</dbReference>
<name>A0ABW0L212_9BURK</name>
<dbReference type="EMBL" id="JBHSMU010000009">
    <property type="protein sequence ID" value="MFC5459838.1"/>
    <property type="molecule type" value="Genomic_DNA"/>
</dbReference>
<accession>A0ABW0L212</accession>
<evidence type="ECO:0000259" key="3">
    <source>
        <dbReference type="Pfam" id="PF13205"/>
    </source>
</evidence>
<evidence type="ECO:0000256" key="2">
    <source>
        <dbReference type="SAM" id="MobiDB-lite"/>
    </source>
</evidence>
<proteinExistence type="predicted"/>
<evidence type="ECO:0000313" key="4">
    <source>
        <dbReference type="EMBL" id="MFC5459838.1"/>
    </source>
</evidence>
<keyword evidence="5" id="KW-1185">Reference proteome</keyword>
<dbReference type="Proteomes" id="UP001596050">
    <property type="component" value="Unassembled WGS sequence"/>
</dbReference>
<comment type="caution">
    <text evidence="4">The sequence shown here is derived from an EMBL/GenBank/DDBJ whole genome shotgun (WGS) entry which is preliminary data.</text>
</comment>
<feature type="domain" description="SbsA Ig-like" evidence="3">
    <location>
        <begin position="25"/>
        <end position="126"/>
    </location>
</feature>
<evidence type="ECO:0000313" key="5">
    <source>
        <dbReference type="Proteomes" id="UP001596050"/>
    </source>
</evidence>
<reference evidence="5" key="1">
    <citation type="journal article" date="2019" name="Int. J. Syst. Evol. Microbiol.">
        <title>The Global Catalogue of Microorganisms (GCM) 10K type strain sequencing project: providing services to taxonomists for standard genome sequencing and annotation.</title>
        <authorList>
            <consortium name="The Broad Institute Genomics Platform"/>
            <consortium name="The Broad Institute Genome Sequencing Center for Infectious Disease"/>
            <person name="Wu L."/>
            <person name="Ma J."/>
        </authorList>
    </citation>
    <scope>NUCLEOTIDE SEQUENCE [LARGE SCALE GENOMIC DNA]</scope>
    <source>
        <strain evidence="5">KACC 12649</strain>
    </source>
</reference>
<evidence type="ECO:0000256" key="1">
    <source>
        <dbReference type="ARBA" id="ARBA00022729"/>
    </source>
</evidence>
<protein>
    <submittedName>
        <fullName evidence="4">Ig-like domain-containing protein</fullName>
    </submittedName>
</protein>
<dbReference type="SUPFAM" id="SSF50965">
    <property type="entry name" value="Galactose oxidase, central domain"/>
    <property type="match status" value="1"/>
</dbReference>
<gene>
    <name evidence="4" type="ORF">ACFPN5_08450</name>
</gene>